<comment type="caution">
    <text evidence="1">The sequence shown here is derived from an EMBL/GenBank/DDBJ whole genome shotgun (WGS) entry which is preliminary data.</text>
</comment>
<keyword evidence="2" id="KW-1185">Reference proteome</keyword>
<evidence type="ECO:0000313" key="2">
    <source>
        <dbReference type="Proteomes" id="UP000183809"/>
    </source>
</evidence>
<evidence type="ECO:0000313" key="1">
    <source>
        <dbReference type="EMBL" id="OJD32265.1"/>
    </source>
</evidence>
<reference evidence="1 2" key="1">
    <citation type="submission" date="2016-10" db="EMBL/GenBank/DDBJ databases">
        <title>Proteomics and genomics reveal pathogen-plant mechanisms compatible with a hemibiotrophic lifestyle of Diplodia corticola.</title>
        <authorList>
            <person name="Fernandes I."/>
            <person name="De Jonge R."/>
            <person name="Van De Peer Y."/>
            <person name="Devreese B."/>
            <person name="Alves A."/>
            <person name="Esteves A.C."/>
        </authorList>
    </citation>
    <scope>NUCLEOTIDE SEQUENCE [LARGE SCALE GENOMIC DNA]</scope>
    <source>
        <strain evidence="1 2">CBS 112549</strain>
    </source>
</reference>
<dbReference type="Proteomes" id="UP000183809">
    <property type="component" value="Unassembled WGS sequence"/>
</dbReference>
<proteinExistence type="predicted"/>
<accession>A0A1J9QV46</accession>
<dbReference type="GeneID" id="31015634"/>
<sequence>MVDFLYTGRFCLDKAMVECIGAELDSDDGEKKQHWTILSLIKCYVAADKYEIPHMAGYTLREIRDATEDEDDGFAYYMRESFPDTIKFVYDNTHPASSMGRRLRVYFLGICKTRLPALYLNPRFQSALDPVDEFWKELVRAQADIAPSNRHGPAWCKCPNCDECFPVLLGPGDHSKTKVKGKFCPFCVGLPSHSLPGINDEFLIVPAPADDNSPAGSDGVAERKRLVEHAIRRDIKARDKKVWEESSKRRRLR</sequence>
<dbReference type="EMBL" id="MNUE01000039">
    <property type="protein sequence ID" value="OJD32265.1"/>
    <property type="molecule type" value="Genomic_DNA"/>
</dbReference>
<organism evidence="1 2">
    <name type="scientific">Diplodia corticola</name>
    <dbReference type="NCBI Taxonomy" id="236234"/>
    <lineage>
        <taxon>Eukaryota</taxon>
        <taxon>Fungi</taxon>
        <taxon>Dikarya</taxon>
        <taxon>Ascomycota</taxon>
        <taxon>Pezizomycotina</taxon>
        <taxon>Dothideomycetes</taxon>
        <taxon>Dothideomycetes incertae sedis</taxon>
        <taxon>Botryosphaeriales</taxon>
        <taxon>Botryosphaeriaceae</taxon>
        <taxon>Diplodia</taxon>
    </lineage>
</organism>
<name>A0A1J9QV46_9PEZI</name>
<gene>
    <name evidence="1" type="ORF">BKCO1_3900062</name>
</gene>
<dbReference type="AlphaFoldDB" id="A0A1J9QV46"/>
<dbReference type="OrthoDB" id="10591783at2759"/>
<protein>
    <submittedName>
        <fullName evidence="1">Uncharacterized protein</fullName>
    </submittedName>
</protein>
<dbReference type="RefSeq" id="XP_020128525.1">
    <property type="nucleotide sequence ID" value="XM_020275373.1"/>
</dbReference>